<keyword evidence="1" id="KW-1133">Transmembrane helix</keyword>
<comment type="caution">
    <text evidence="2">The sequence shown here is derived from an EMBL/GenBank/DDBJ whole genome shotgun (WGS) entry which is preliminary data.</text>
</comment>
<evidence type="ECO:0000313" key="2">
    <source>
        <dbReference type="EMBL" id="CAF0754631.1"/>
    </source>
</evidence>
<organism evidence="2 4">
    <name type="scientific">Adineta steineri</name>
    <dbReference type="NCBI Taxonomy" id="433720"/>
    <lineage>
        <taxon>Eukaryota</taxon>
        <taxon>Metazoa</taxon>
        <taxon>Spiralia</taxon>
        <taxon>Gnathifera</taxon>
        <taxon>Rotifera</taxon>
        <taxon>Eurotatoria</taxon>
        <taxon>Bdelloidea</taxon>
        <taxon>Adinetida</taxon>
        <taxon>Adinetidae</taxon>
        <taxon>Adineta</taxon>
    </lineage>
</organism>
<dbReference type="EMBL" id="CAJOAY010004704">
    <property type="protein sequence ID" value="CAF4080230.1"/>
    <property type="molecule type" value="Genomic_DNA"/>
</dbReference>
<reference evidence="2" key="1">
    <citation type="submission" date="2021-02" db="EMBL/GenBank/DDBJ databases">
        <authorList>
            <person name="Nowell W R."/>
        </authorList>
    </citation>
    <scope>NUCLEOTIDE SEQUENCE</scope>
</reference>
<evidence type="ECO:0000256" key="1">
    <source>
        <dbReference type="SAM" id="Phobius"/>
    </source>
</evidence>
<evidence type="ECO:0000313" key="3">
    <source>
        <dbReference type="EMBL" id="CAF4080230.1"/>
    </source>
</evidence>
<dbReference type="Proteomes" id="UP000663891">
    <property type="component" value="Unassembled WGS sequence"/>
</dbReference>
<feature type="transmembrane region" description="Helical" evidence="1">
    <location>
        <begin position="263"/>
        <end position="289"/>
    </location>
</feature>
<evidence type="ECO:0000313" key="4">
    <source>
        <dbReference type="Proteomes" id="UP000663891"/>
    </source>
</evidence>
<name>A0A813PWG3_9BILA</name>
<dbReference type="Proteomes" id="UP000663881">
    <property type="component" value="Unassembled WGS sequence"/>
</dbReference>
<proteinExistence type="predicted"/>
<dbReference type="AlphaFoldDB" id="A0A813PWG3"/>
<accession>A0A813PWG3</accession>
<protein>
    <submittedName>
        <fullName evidence="2">Uncharacterized protein</fullName>
    </submittedName>
</protein>
<keyword evidence="1" id="KW-0472">Membrane</keyword>
<dbReference type="EMBL" id="CAJNON010000007">
    <property type="protein sequence ID" value="CAF0754631.1"/>
    <property type="molecule type" value="Genomic_DNA"/>
</dbReference>
<sequence length="695" mass="77884">MSGFSPLDFRLMAMSQFQILALLCQTTAWTISSALNQFLTQQMVTSQALSREVFEAEVEALVEQMQTTTIANMKYIDQLVSLVILNNGIMTALNTNRYLVQNPATSTYYTQHGRYLVGNYSISNTASDSYCDCQLYSDCTFQAGYYNYSIRPGAQQNSEYIPSPPPLFIVPGMMVGCLPHDSMLQSTLECFYNRSCLDLIGISQAIIPLNATVSSRFQVNTTVNTMFEQLFVETWQNSSNFTSYYNACHPKACSYTYTQRGNFLYAMTMLLSLIGGLTTILGIVVPLLVQFVRRLLVKCRGEAIPTIENDPVAFGIIIFFTSFSQQTRTVTVLSPSQTTFSYLQDQQKSSLSCLCSQTSIQQDVFLSISPRLHQVCSSDFVAQQWWGYLWGIDAVTNFLDLQLLSIQFRVLASLCSLAQQSIDNDTSAFLTNKLVTLEAMPFSLFQAQIDSLTAAFITQTPDKFRRTQSFIYETFRANQLLSVSETNWQMAFTTAANNYIIGTVPSISFGNNYSCITSLDSFSRPLYIDANSNTILLPGVVASCLPIDGIRLSTLECFFDSNCILNLTSIASTRSTTIWIAKPLNASTPSNYTSNTLIGSLVDSLFVEDWGIKSNYSSYYASCAPYSCSYKYVDHNTILYIITTILGLYGGLVVILRFIVWYGWRMYLKIMGWIRIAPRLTSAQVVPFQPTIHIE</sequence>
<feature type="transmembrane region" description="Helical" evidence="1">
    <location>
        <begin position="638"/>
        <end position="664"/>
    </location>
</feature>
<gene>
    <name evidence="3" type="ORF">OKA104_LOCUS34516</name>
    <name evidence="2" type="ORF">VCS650_LOCUS1451</name>
</gene>
<keyword evidence="1" id="KW-0812">Transmembrane</keyword>